<reference evidence="1 2" key="1">
    <citation type="submission" date="2016-08" db="EMBL/GenBank/DDBJ databases">
        <title>The complete genome of Streptomyces subrutilus 10-1-1.</title>
        <authorList>
            <person name="Chen X."/>
        </authorList>
    </citation>
    <scope>NUCLEOTIDE SEQUENCE [LARGE SCALE GENOMIC DNA]</scope>
    <source>
        <strain evidence="1 2">10-1-1</strain>
    </source>
</reference>
<evidence type="ECO:0008006" key="3">
    <source>
        <dbReference type="Google" id="ProtNLM"/>
    </source>
</evidence>
<evidence type="ECO:0000313" key="1">
    <source>
        <dbReference type="EMBL" id="OEJ22384.1"/>
    </source>
</evidence>
<name>A0A1E5P028_9ACTN</name>
<dbReference type="OrthoDB" id="6681382at2"/>
<dbReference type="Gene3D" id="2.60.120.620">
    <property type="entry name" value="q2cbj1_9rhob like domain"/>
    <property type="match status" value="1"/>
</dbReference>
<protein>
    <recommendedName>
        <fullName evidence="3">2OG-Fe dioxygenase family protein</fullName>
    </recommendedName>
</protein>
<dbReference type="RefSeq" id="WP_069924434.1">
    <property type="nucleotide sequence ID" value="NZ_MEHK01000002.1"/>
</dbReference>
<dbReference type="InterPro" id="IPR018724">
    <property type="entry name" value="2OG-Fe_dioxygenase"/>
</dbReference>
<keyword evidence="2" id="KW-1185">Reference proteome</keyword>
<organism evidence="1 2">
    <name type="scientific">Streptomyces subrutilus</name>
    <dbReference type="NCBI Taxonomy" id="36818"/>
    <lineage>
        <taxon>Bacteria</taxon>
        <taxon>Bacillati</taxon>
        <taxon>Actinomycetota</taxon>
        <taxon>Actinomycetes</taxon>
        <taxon>Kitasatosporales</taxon>
        <taxon>Streptomycetaceae</taxon>
        <taxon>Streptomyces</taxon>
    </lineage>
</organism>
<comment type="caution">
    <text evidence="1">The sequence shown here is derived from an EMBL/GenBank/DDBJ whole genome shotgun (WGS) entry which is preliminary data.</text>
</comment>
<evidence type="ECO:0000313" key="2">
    <source>
        <dbReference type="Proteomes" id="UP000095705"/>
    </source>
</evidence>
<dbReference type="GO" id="GO:0051213">
    <property type="term" value="F:dioxygenase activity"/>
    <property type="evidence" value="ECO:0007669"/>
    <property type="project" value="InterPro"/>
</dbReference>
<dbReference type="Pfam" id="PF10014">
    <property type="entry name" value="2OG-Fe_Oxy_2"/>
    <property type="match status" value="1"/>
</dbReference>
<sequence length="251" mass="27598">MPFAVLPGPLTRTDIGEGIRKQGWMFAPGTGFDTGTGAQEFRQLKRAYEDLEPDGYLADGGAYRFRRHVRYTHRAAPQGVLRAHPPGPYHQSAEVNPFAGGSPRWFAPVTGAVRVNPFLHRLLLHGVDVFSELAGAEPGRTLDWEVDVHLVRIRAGAEEEGLPSPEGVHRDGFDYISLHLIGRAGVTGGRSIVCDPSERPLARPLLAAPMDSLYADDRRVLHGTEPVRLDPAAGRAYGYRDMLLTSYRRIG</sequence>
<accession>A0A1E5P028</accession>
<gene>
    <name evidence="1" type="ORF">BGK67_33065</name>
</gene>
<dbReference type="Proteomes" id="UP000095705">
    <property type="component" value="Unassembled WGS sequence"/>
</dbReference>
<dbReference type="STRING" id="36818.BGK67_33065"/>
<dbReference type="EMBL" id="MEHK01000002">
    <property type="protein sequence ID" value="OEJ22384.1"/>
    <property type="molecule type" value="Genomic_DNA"/>
</dbReference>
<dbReference type="AlphaFoldDB" id="A0A1E5P028"/>
<proteinExistence type="predicted"/>